<dbReference type="InterPro" id="IPR002347">
    <property type="entry name" value="SDR_fam"/>
</dbReference>
<dbReference type="EMBL" id="BT081151">
    <property type="protein sequence ID" value="ACO15575.1"/>
    <property type="molecule type" value="mRNA"/>
</dbReference>
<dbReference type="InterPro" id="IPR036291">
    <property type="entry name" value="NAD(P)-bd_dom_sf"/>
</dbReference>
<dbReference type="Pfam" id="PF00106">
    <property type="entry name" value="adh_short"/>
    <property type="match status" value="1"/>
</dbReference>
<evidence type="ECO:0000256" key="1">
    <source>
        <dbReference type="ARBA" id="ARBA00022857"/>
    </source>
</evidence>
<evidence type="ECO:0000256" key="2">
    <source>
        <dbReference type="ARBA" id="ARBA00023002"/>
    </source>
</evidence>
<keyword evidence="1" id="KW-0521">NADP</keyword>
<dbReference type="PRINTS" id="PR00081">
    <property type="entry name" value="GDHRDH"/>
</dbReference>
<dbReference type="GO" id="GO:0016491">
    <property type="term" value="F:oxidoreductase activity"/>
    <property type="evidence" value="ECO:0007669"/>
    <property type="project" value="UniProtKB-KW"/>
</dbReference>
<evidence type="ECO:0000313" key="3">
    <source>
        <dbReference type="EMBL" id="ACO15575.1"/>
    </source>
</evidence>
<proteinExistence type="evidence at transcript level"/>
<dbReference type="SUPFAM" id="SSF51735">
    <property type="entry name" value="NAD(P)-binding Rossmann-fold domains"/>
    <property type="match status" value="1"/>
</dbReference>
<dbReference type="GO" id="GO:0005737">
    <property type="term" value="C:cytoplasm"/>
    <property type="evidence" value="ECO:0007669"/>
    <property type="project" value="TreeGrafter"/>
</dbReference>
<dbReference type="Gene3D" id="3.40.50.720">
    <property type="entry name" value="NAD(P)-binding Rossmann-like Domain"/>
    <property type="match status" value="1"/>
</dbReference>
<gene>
    <name evidence="3" type="primary">CSGA</name>
</gene>
<dbReference type="AlphaFoldDB" id="C1C2S2"/>
<keyword evidence="2" id="KW-0560">Oxidoreductase</keyword>
<dbReference type="PANTHER" id="PTHR43544:SF7">
    <property type="entry name" value="NADB-LER2"/>
    <property type="match status" value="1"/>
</dbReference>
<organism evidence="3">
    <name type="scientific">Caligus clemensi</name>
    <name type="common">Sea louse</name>
    <dbReference type="NCBI Taxonomy" id="344056"/>
    <lineage>
        <taxon>Eukaryota</taxon>
        <taxon>Metazoa</taxon>
        <taxon>Ecdysozoa</taxon>
        <taxon>Arthropoda</taxon>
        <taxon>Crustacea</taxon>
        <taxon>Multicrustacea</taxon>
        <taxon>Hexanauplia</taxon>
        <taxon>Copepoda</taxon>
        <taxon>Siphonostomatoida</taxon>
        <taxon>Caligidae</taxon>
        <taxon>Caligus</taxon>
    </lineage>
</organism>
<dbReference type="InterPro" id="IPR051468">
    <property type="entry name" value="Fungal_SecMetab_SDRs"/>
</dbReference>
<accession>C1C2S2</accession>
<dbReference type="CDD" id="cd05325">
    <property type="entry name" value="carb_red_sniffer_like_SDR_c"/>
    <property type="match status" value="1"/>
</dbReference>
<dbReference type="PANTHER" id="PTHR43544">
    <property type="entry name" value="SHORT-CHAIN DEHYDROGENASE/REDUCTASE"/>
    <property type="match status" value="1"/>
</dbReference>
<name>C1C2S2_CALCM</name>
<sequence length="252" mass="27644">MIRMGPSRNILITGSNRGIGLGLVKEYLKDSKVRKIIATCRNRSKAKELVALEADGRVKVLELDVIDYKNDYKCFVEVVSQEIGDKGLNLLINNAGSHDFRQSLTDLTSQGLIDTFRTNCVAPLLLSKALLPLLKRAVDSSTAPSMGIDKAAIIQMSSVMASIQDNTLGGFYPYRISKTALNMGMKNTSIELKKEGILVMAMHPGWVKTEMGGLNANIDVDESVSSMVKTIAKLSEKDHGAYLRYDNTSIAW</sequence>
<reference evidence="3" key="1">
    <citation type="submission" date="2009-03" db="EMBL/GenBank/DDBJ databases">
        <title>Caligus clemensi ESTs and full-length cDNAs.</title>
        <authorList>
            <person name="Yasuike M."/>
            <person name="von Schalburg K."/>
            <person name="Cooper G."/>
            <person name="Leong J."/>
            <person name="Jones S.R.M."/>
            <person name="Koop B.F."/>
        </authorList>
    </citation>
    <scope>NUCLEOTIDE SEQUENCE</scope>
    <source>
        <tissue evidence="3">Whole</tissue>
    </source>
</reference>
<protein>
    <submittedName>
        <fullName evidence="3">C-factor</fullName>
    </submittedName>
</protein>